<evidence type="ECO:0000259" key="4">
    <source>
        <dbReference type="SMART" id="SM00533"/>
    </source>
</evidence>
<evidence type="ECO:0000256" key="2">
    <source>
        <dbReference type="SAM" id="Coils"/>
    </source>
</evidence>
<evidence type="ECO:0000256" key="1">
    <source>
        <dbReference type="ARBA" id="ARBA00006271"/>
    </source>
</evidence>
<dbReference type="InterPro" id="IPR007861">
    <property type="entry name" value="DNA_mismatch_repair_MutS_clamp"/>
</dbReference>
<protein>
    <submittedName>
        <fullName evidence="5">MSH6</fullName>
    </submittedName>
</protein>
<dbReference type="PANTHER" id="PTHR11361:SF148">
    <property type="entry name" value="DNA MISMATCH REPAIR PROTEIN MSH6"/>
    <property type="match status" value="1"/>
</dbReference>
<dbReference type="InterPro" id="IPR045076">
    <property type="entry name" value="MutS"/>
</dbReference>
<accession>A0ABY6K3V5</accession>
<keyword evidence="2" id="KW-0175">Coiled coil</keyword>
<dbReference type="SUPFAM" id="SSF48334">
    <property type="entry name" value="DNA repair protein MutS, domain III"/>
    <property type="match status" value="1"/>
</dbReference>
<proteinExistence type="inferred from homology"/>
<evidence type="ECO:0000256" key="3">
    <source>
        <dbReference type="SAM" id="MobiDB-lite"/>
    </source>
</evidence>
<evidence type="ECO:0000313" key="6">
    <source>
        <dbReference type="Proteomes" id="UP001235939"/>
    </source>
</evidence>
<organism evidence="5 6">
    <name type="scientific">Cordylochernes scorpioides</name>
    <dbReference type="NCBI Taxonomy" id="51811"/>
    <lineage>
        <taxon>Eukaryota</taxon>
        <taxon>Metazoa</taxon>
        <taxon>Ecdysozoa</taxon>
        <taxon>Arthropoda</taxon>
        <taxon>Chelicerata</taxon>
        <taxon>Arachnida</taxon>
        <taxon>Pseudoscorpiones</taxon>
        <taxon>Cheliferoidea</taxon>
        <taxon>Chernetidae</taxon>
        <taxon>Cordylochernes</taxon>
    </lineage>
</organism>
<dbReference type="InterPro" id="IPR007696">
    <property type="entry name" value="DNA_mismatch_repair_MutS_core"/>
</dbReference>
<dbReference type="Pfam" id="PF05190">
    <property type="entry name" value="MutS_IV"/>
    <property type="match status" value="1"/>
</dbReference>
<keyword evidence="6" id="KW-1185">Reference proteome</keyword>
<name>A0ABY6K3V5_9ARAC</name>
<feature type="coiled-coil region" evidence="2">
    <location>
        <begin position="109"/>
        <end position="143"/>
    </location>
</feature>
<dbReference type="PANTHER" id="PTHR11361">
    <property type="entry name" value="DNA MISMATCH REPAIR PROTEIN MUTS FAMILY MEMBER"/>
    <property type="match status" value="1"/>
</dbReference>
<dbReference type="EMBL" id="CP092864">
    <property type="protein sequence ID" value="UYV62357.1"/>
    <property type="molecule type" value="Genomic_DNA"/>
</dbReference>
<dbReference type="Proteomes" id="UP001235939">
    <property type="component" value="Chromosome 02"/>
</dbReference>
<dbReference type="InterPro" id="IPR036187">
    <property type="entry name" value="DNA_mismatch_repair_MutS_sf"/>
</dbReference>
<sequence length="377" mass="43273">MPSNLAKGAAGERIHSQGCSATADDHPDSRAIFYEMDKYSKRKINDFITVLQGFTLAQDLVNKQLPSFSSGLLQQGIVEQFPDFTEQLEFFRNAFDHEKAKKDGKIIPSKGVDEEYDKAQEDIKTLKKQLDKYLEEQREVFKNRQISYYGSGRNRFQLEVPEAACHRATDDHDLQGQRKGFRRYWTEDIKSMLAELTSAEDHQEIAMKDIMRRIFEIFDKDYSRWEKAISCLATLDCLISMAQYTATSTVPMCRPQVVAAADKMAHYCFVLFYHFKEIKTVAKTKINKNWRIPPKHSWYILGAIVPQASKAHKPNTFADIPVTQPKRMMHSPCTERPLVGPSRPPLRSGSMGLTIHHRRLREFIGKVADRALSFGLS</sequence>
<evidence type="ECO:0000313" key="5">
    <source>
        <dbReference type="EMBL" id="UYV62357.1"/>
    </source>
</evidence>
<reference evidence="5 6" key="1">
    <citation type="submission" date="2022-01" db="EMBL/GenBank/DDBJ databases">
        <title>A chromosomal length assembly of Cordylochernes scorpioides.</title>
        <authorList>
            <person name="Zeh D."/>
            <person name="Zeh J."/>
        </authorList>
    </citation>
    <scope>NUCLEOTIDE SEQUENCE [LARGE SCALE GENOMIC DNA]</scope>
    <source>
        <strain evidence="5">IN4F17</strain>
        <tissue evidence="5">Whole Body</tissue>
    </source>
</reference>
<dbReference type="Gene3D" id="1.10.1420.10">
    <property type="match status" value="2"/>
</dbReference>
<feature type="region of interest" description="Disordered" evidence="3">
    <location>
        <begin position="1"/>
        <end position="23"/>
    </location>
</feature>
<feature type="domain" description="DNA mismatch repair protein MutS core" evidence="4">
    <location>
        <begin position="4"/>
        <end position="272"/>
    </location>
</feature>
<gene>
    <name evidence="5" type="ORF">LAZ67_2000259</name>
</gene>
<dbReference type="SMART" id="SM00533">
    <property type="entry name" value="MUTSd"/>
    <property type="match status" value="1"/>
</dbReference>
<comment type="similarity">
    <text evidence="1">Belongs to the DNA mismatch repair MutS family.</text>
</comment>